<name>A0A2N9L5V1_9BACT</name>
<sequence>MGQARFHPAQTITLVTSRHANRRLTFPIAEEWQRAPRANQGARARYLDPRWVPGELEIVTAKAATSTILAR</sequence>
<proteinExistence type="predicted"/>
<dbReference type="Proteomes" id="UP000239735">
    <property type="component" value="Unassembled WGS sequence"/>
</dbReference>
<evidence type="ECO:0000313" key="1">
    <source>
        <dbReference type="EMBL" id="SPE18697.1"/>
    </source>
</evidence>
<evidence type="ECO:0000313" key="2">
    <source>
        <dbReference type="Proteomes" id="UP000239735"/>
    </source>
</evidence>
<reference evidence="2" key="1">
    <citation type="submission" date="2018-02" db="EMBL/GenBank/DDBJ databases">
        <authorList>
            <person name="Hausmann B."/>
        </authorList>
    </citation>
    <scope>NUCLEOTIDE SEQUENCE [LARGE SCALE GENOMIC DNA]</scope>
    <source>
        <strain evidence="2">Peat soil MAG SbA5</strain>
    </source>
</reference>
<dbReference type="AlphaFoldDB" id="A0A2N9L5V1"/>
<dbReference type="EMBL" id="OKRB01000071">
    <property type="protein sequence ID" value="SPE18697.1"/>
    <property type="molecule type" value="Genomic_DNA"/>
</dbReference>
<accession>A0A2N9L5V1</accession>
<protein>
    <submittedName>
        <fullName evidence="1">Uncharacterized protein</fullName>
    </submittedName>
</protein>
<gene>
    <name evidence="1" type="ORF">SBA5_1620005</name>
</gene>
<organism evidence="1 2">
    <name type="scientific">Candidatus Sulfuritelmatomonas gaucii</name>
    <dbReference type="NCBI Taxonomy" id="2043161"/>
    <lineage>
        <taxon>Bacteria</taxon>
        <taxon>Pseudomonadati</taxon>
        <taxon>Acidobacteriota</taxon>
        <taxon>Terriglobia</taxon>
        <taxon>Terriglobales</taxon>
        <taxon>Acidobacteriaceae</taxon>
        <taxon>Candidatus Sulfuritelmatomonas</taxon>
    </lineage>
</organism>